<keyword evidence="4 8" id="KW-0067">ATP-binding</keyword>
<dbReference type="InterPro" id="IPR027417">
    <property type="entry name" value="P-loop_NTPase"/>
</dbReference>
<dbReference type="Gene3D" id="3.40.50.300">
    <property type="entry name" value="P-loop containing nucleotide triphosphate hydrolases"/>
    <property type="match status" value="1"/>
</dbReference>
<evidence type="ECO:0000256" key="4">
    <source>
        <dbReference type="ARBA" id="ARBA00022840"/>
    </source>
</evidence>
<name>A0ABZ1YXJ4_9NOCA</name>
<dbReference type="Pfam" id="PF00005">
    <property type="entry name" value="ABC_tran"/>
    <property type="match status" value="1"/>
</dbReference>
<dbReference type="PANTHER" id="PTHR43820">
    <property type="entry name" value="HIGH-AFFINITY BRANCHED-CHAIN AMINO ACID TRANSPORT ATP-BINDING PROTEIN LIVF"/>
    <property type="match status" value="1"/>
</dbReference>
<dbReference type="EMBL" id="CP109441">
    <property type="protein sequence ID" value="WUV46595.1"/>
    <property type="molecule type" value="Genomic_DNA"/>
</dbReference>
<evidence type="ECO:0000256" key="3">
    <source>
        <dbReference type="ARBA" id="ARBA00022741"/>
    </source>
</evidence>
<feature type="domain" description="ABC transporter" evidence="7">
    <location>
        <begin position="13"/>
        <end position="234"/>
    </location>
</feature>
<gene>
    <name evidence="8" type="ORF">OG563_47490</name>
</gene>
<dbReference type="InterPro" id="IPR003593">
    <property type="entry name" value="AAA+_ATPase"/>
</dbReference>
<dbReference type="RefSeq" id="WP_329410454.1">
    <property type="nucleotide sequence ID" value="NZ_CP109441.1"/>
</dbReference>
<proteinExistence type="inferred from homology"/>
<evidence type="ECO:0000256" key="1">
    <source>
        <dbReference type="ARBA" id="ARBA00005417"/>
    </source>
</evidence>
<dbReference type="PROSITE" id="PS50893">
    <property type="entry name" value="ABC_TRANSPORTER_2"/>
    <property type="match status" value="1"/>
</dbReference>
<keyword evidence="2" id="KW-0813">Transport</keyword>
<evidence type="ECO:0000259" key="7">
    <source>
        <dbReference type="PROSITE" id="PS50893"/>
    </source>
</evidence>
<dbReference type="InterPro" id="IPR052156">
    <property type="entry name" value="BCAA_Transport_ATP-bd_LivF"/>
</dbReference>
<sequence length="251" mass="26374">MTSSAIKNAEVVVRATQLDVGYGKLKAARGLDLYVSAGEVVALLGANGVGKTTTLLTLTGEIPALGGQVFWEGSATTDPLHILARNGMAFIPDEKSVVASMTTRDNLRLGGASPAAAVELFPELGPLLRRRAGLLSGGEQQILALARALVRSPRAVIVDELSLGLAPIVADRLVRALRSAAADGVAVLVVEQNLRRALALADRFYLMREGRIQLAGVSAEYRDRTDELEQMLVGATGSPSPQGRPDSRKGA</sequence>
<evidence type="ECO:0000256" key="5">
    <source>
        <dbReference type="ARBA" id="ARBA00022970"/>
    </source>
</evidence>
<keyword evidence="3" id="KW-0547">Nucleotide-binding</keyword>
<dbReference type="SUPFAM" id="SSF52540">
    <property type="entry name" value="P-loop containing nucleoside triphosphate hydrolases"/>
    <property type="match status" value="1"/>
</dbReference>
<feature type="region of interest" description="Disordered" evidence="6">
    <location>
        <begin position="232"/>
        <end position="251"/>
    </location>
</feature>
<dbReference type="GO" id="GO:0005524">
    <property type="term" value="F:ATP binding"/>
    <property type="evidence" value="ECO:0007669"/>
    <property type="project" value="UniProtKB-KW"/>
</dbReference>
<dbReference type="PANTHER" id="PTHR43820:SF4">
    <property type="entry name" value="HIGH-AFFINITY BRANCHED-CHAIN AMINO ACID TRANSPORT ATP-BINDING PROTEIN LIVF"/>
    <property type="match status" value="1"/>
</dbReference>
<reference evidence="8" key="1">
    <citation type="submission" date="2022-10" db="EMBL/GenBank/DDBJ databases">
        <title>The complete genomes of actinobacterial strains from the NBC collection.</title>
        <authorList>
            <person name="Joergensen T.S."/>
            <person name="Alvarez Arevalo M."/>
            <person name="Sterndorff E.B."/>
            <person name="Faurdal D."/>
            <person name="Vuksanovic O."/>
            <person name="Mourched A.-S."/>
            <person name="Charusanti P."/>
            <person name="Shaw S."/>
            <person name="Blin K."/>
            <person name="Weber T."/>
        </authorList>
    </citation>
    <scope>NUCLEOTIDE SEQUENCE</scope>
    <source>
        <strain evidence="8">NBC_01482</strain>
    </source>
</reference>
<evidence type="ECO:0000256" key="6">
    <source>
        <dbReference type="SAM" id="MobiDB-lite"/>
    </source>
</evidence>
<dbReference type="InterPro" id="IPR003439">
    <property type="entry name" value="ABC_transporter-like_ATP-bd"/>
</dbReference>
<dbReference type="SMART" id="SM00382">
    <property type="entry name" value="AAA"/>
    <property type="match status" value="1"/>
</dbReference>
<keyword evidence="9" id="KW-1185">Reference proteome</keyword>
<evidence type="ECO:0000313" key="8">
    <source>
        <dbReference type="EMBL" id="WUV46595.1"/>
    </source>
</evidence>
<dbReference type="Proteomes" id="UP001432062">
    <property type="component" value="Chromosome"/>
</dbReference>
<keyword evidence="5" id="KW-0029">Amino-acid transport</keyword>
<comment type="similarity">
    <text evidence="1">Belongs to the ABC transporter superfamily.</text>
</comment>
<protein>
    <submittedName>
        <fullName evidence="8">ATP-binding cassette domain-containing protein</fullName>
    </submittedName>
</protein>
<accession>A0ABZ1YXJ4</accession>
<evidence type="ECO:0000313" key="9">
    <source>
        <dbReference type="Proteomes" id="UP001432062"/>
    </source>
</evidence>
<evidence type="ECO:0000256" key="2">
    <source>
        <dbReference type="ARBA" id="ARBA00022448"/>
    </source>
</evidence>
<organism evidence="8 9">
    <name type="scientific">Nocardia vinacea</name>
    <dbReference type="NCBI Taxonomy" id="96468"/>
    <lineage>
        <taxon>Bacteria</taxon>
        <taxon>Bacillati</taxon>
        <taxon>Actinomycetota</taxon>
        <taxon>Actinomycetes</taxon>
        <taxon>Mycobacteriales</taxon>
        <taxon>Nocardiaceae</taxon>
        <taxon>Nocardia</taxon>
    </lineage>
</organism>